<feature type="chain" id="PRO_5044760762" evidence="1">
    <location>
        <begin position="33"/>
        <end position="110"/>
    </location>
</feature>
<feature type="signal peptide" evidence="1">
    <location>
        <begin position="1"/>
        <end position="32"/>
    </location>
</feature>
<keyword evidence="3" id="KW-1185">Reference proteome</keyword>
<protein>
    <submittedName>
        <fullName evidence="2">Uncharacterized protein</fullName>
    </submittedName>
</protein>
<evidence type="ECO:0000313" key="3">
    <source>
        <dbReference type="Proteomes" id="UP001497457"/>
    </source>
</evidence>
<dbReference type="Proteomes" id="UP001497457">
    <property type="component" value="Chromosome 21rd"/>
</dbReference>
<evidence type="ECO:0000256" key="1">
    <source>
        <dbReference type="SAM" id="SignalP"/>
    </source>
</evidence>
<dbReference type="AlphaFoldDB" id="A0ABC9AI18"/>
<evidence type="ECO:0000313" key="2">
    <source>
        <dbReference type="EMBL" id="CAL4979017.1"/>
    </source>
</evidence>
<keyword evidence="1" id="KW-0732">Signal</keyword>
<organism evidence="2 3">
    <name type="scientific">Urochloa decumbens</name>
    <dbReference type="NCBI Taxonomy" id="240449"/>
    <lineage>
        <taxon>Eukaryota</taxon>
        <taxon>Viridiplantae</taxon>
        <taxon>Streptophyta</taxon>
        <taxon>Embryophyta</taxon>
        <taxon>Tracheophyta</taxon>
        <taxon>Spermatophyta</taxon>
        <taxon>Magnoliopsida</taxon>
        <taxon>Liliopsida</taxon>
        <taxon>Poales</taxon>
        <taxon>Poaceae</taxon>
        <taxon>PACMAD clade</taxon>
        <taxon>Panicoideae</taxon>
        <taxon>Panicodae</taxon>
        <taxon>Paniceae</taxon>
        <taxon>Melinidinae</taxon>
        <taxon>Urochloa</taxon>
    </lineage>
</organism>
<reference evidence="2 3" key="2">
    <citation type="submission" date="2024-10" db="EMBL/GenBank/DDBJ databases">
        <authorList>
            <person name="Ryan C."/>
        </authorList>
    </citation>
    <scope>NUCLEOTIDE SEQUENCE [LARGE SCALE GENOMIC DNA]</scope>
</reference>
<reference evidence="3" key="1">
    <citation type="submission" date="2024-06" db="EMBL/GenBank/DDBJ databases">
        <authorList>
            <person name="Ryan C."/>
        </authorList>
    </citation>
    <scope>NUCLEOTIDE SEQUENCE [LARGE SCALE GENOMIC DNA]</scope>
</reference>
<name>A0ABC9AI18_9POAL</name>
<dbReference type="EMBL" id="OZ075131">
    <property type="protein sequence ID" value="CAL4979017.1"/>
    <property type="molecule type" value="Genomic_DNA"/>
</dbReference>
<sequence>MAAASSAAALKMAVVAACIAVALLSMGSPAMADLQDECRTICRPMCDGFSSNACNAVIDIAPILKTLNFFFTTCKVRVSGLCTALCVSICSLNTVTPAPPASPPPPPCKP</sequence>
<accession>A0ABC9AI18</accession>
<gene>
    <name evidence="2" type="ORF">URODEC1_LOCUS55067</name>
</gene>
<proteinExistence type="predicted"/>